<dbReference type="Proteomes" id="UP000789525">
    <property type="component" value="Unassembled WGS sequence"/>
</dbReference>
<sequence>MEFNEAGIQAKTHPSSADWINLSGSPNAYTLANGQLQMHLFKPADTQQANSPQGPYNLAAGMGSTFNSSYKMHYGTAEITMQCIGVGGVVNAFIVSMETMAPDNADEIDWEMVGGDVQHGQSNFFWNNDHLYGVNSQTHSVPGGPINTTSYTFVNRADTLTNGVYMYPSHPSYIQFGVWDSSTSPTTTQWANGPIDWNSQPS</sequence>
<name>A0ACA9N3A1_9GLOM</name>
<proteinExistence type="predicted"/>
<reference evidence="1" key="1">
    <citation type="submission" date="2021-06" db="EMBL/GenBank/DDBJ databases">
        <authorList>
            <person name="Kallberg Y."/>
            <person name="Tangrot J."/>
            <person name="Rosling A."/>
        </authorList>
    </citation>
    <scope>NUCLEOTIDE SEQUENCE</scope>
    <source>
        <strain evidence="1">CL356</strain>
    </source>
</reference>
<evidence type="ECO:0000313" key="1">
    <source>
        <dbReference type="EMBL" id="CAG8631873.1"/>
    </source>
</evidence>
<organism evidence="1 2">
    <name type="scientific">Acaulospora colombiana</name>
    <dbReference type="NCBI Taxonomy" id="27376"/>
    <lineage>
        <taxon>Eukaryota</taxon>
        <taxon>Fungi</taxon>
        <taxon>Fungi incertae sedis</taxon>
        <taxon>Mucoromycota</taxon>
        <taxon>Glomeromycotina</taxon>
        <taxon>Glomeromycetes</taxon>
        <taxon>Diversisporales</taxon>
        <taxon>Acaulosporaceae</taxon>
        <taxon>Acaulospora</taxon>
    </lineage>
</organism>
<feature type="non-terminal residue" evidence="1">
    <location>
        <position position="202"/>
    </location>
</feature>
<keyword evidence="2" id="KW-1185">Reference proteome</keyword>
<evidence type="ECO:0000313" key="2">
    <source>
        <dbReference type="Proteomes" id="UP000789525"/>
    </source>
</evidence>
<accession>A0ACA9N3A1</accession>
<comment type="caution">
    <text evidence="1">The sequence shown here is derived from an EMBL/GenBank/DDBJ whole genome shotgun (WGS) entry which is preliminary data.</text>
</comment>
<dbReference type="EMBL" id="CAJVPT010018155">
    <property type="protein sequence ID" value="CAG8631873.1"/>
    <property type="molecule type" value="Genomic_DNA"/>
</dbReference>
<gene>
    <name evidence="1" type="ORF">ACOLOM_LOCUS7663</name>
</gene>
<protein>
    <submittedName>
        <fullName evidence="1">1459_t:CDS:1</fullName>
    </submittedName>
</protein>